<dbReference type="Proteomes" id="UP000218231">
    <property type="component" value="Unassembled WGS sequence"/>
</dbReference>
<dbReference type="GO" id="GO:0004888">
    <property type="term" value="F:transmembrane signaling receptor activity"/>
    <property type="evidence" value="ECO:0007669"/>
    <property type="project" value="InterPro"/>
</dbReference>
<dbReference type="Gene3D" id="2.70.170.10">
    <property type="entry name" value="Neurotransmitter-gated ion-channel ligand-binding domain"/>
    <property type="match status" value="1"/>
</dbReference>
<feature type="signal peptide" evidence="2">
    <location>
        <begin position="1"/>
        <end position="17"/>
    </location>
</feature>
<dbReference type="InterPro" id="IPR006202">
    <property type="entry name" value="Neur_chan_lig-bd"/>
</dbReference>
<keyword evidence="5" id="KW-1185">Reference proteome</keyword>
<feature type="transmembrane region" description="Helical" evidence="1">
    <location>
        <begin position="323"/>
        <end position="340"/>
    </location>
</feature>
<dbReference type="STRING" id="2018661.A0A2A2JHZ3"/>
<dbReference type="OrthoDB" id="5975154at2759"/>
<evidence type="ECO:0000313" key="4">
    <source>
        <dbReference type="EMBL" id="PAV61333.1"/>
    </source>
</evidence>
<reference evidence="4 5" key="1">
    <citation type="journal article" date="2017" name="Curr. Biol.">
        <title>Genome architecture and evolution of a unichromosomal asexual nematode.</title>
        <authorList>
            <person name="Fradin H."/>
            <person name="Zegar C."/>
            <person name="Gutwein M."/>
            <person name="Lucas J."/>
            <person name="Kovtun M."/>
            <person name="Corcoran D."/>
            <person name="Baugh L.R."/>
            <person name="Kiontke K."/>
            <person name="Gunsalus K."/>
            <person name="Fitch D.H."/>
            <person name="Piano F."/>
        </authorList>
    </citation>
    <scope>NUCLEOTIDE SEQUENCE [LARGE SCALE GENOMIC DNA]</scope>
    <source>
        <strain evidence="4">PF1309</strain>
    </source>
</reference>
<evidence type="ECO:0000256" key="2">
    <source>
        <dbReference type="SAM" id="SignalP"/>
    </source>
</evidence>
<evidence type="ECO:0000256" key="1">
    <source>
        <dbReference type="SAM" id="Phobius"/>
    </source>
</evidence>
<dbReference type="AlphaFoldDB" id="A0A2A2JHZ3"/>
<evidence type="ECO:0000313" key="5">
    <source>
        <dbReference type="Proteomes" id="UP000218231"/>
    </source>
</evidence>
<dbReference type="InterPro" id="IPR006201">
    <property type="entry name" value="Neur_channel"/>
</dbReference>
<gene>
    <name evidence="4" type="ORF">WR25_18184</name>
</gene>
<sequence length="460" mass="52042">MLLRLLLPLGCVYFVIGQDLSPPLPPQASAVQIVNPPTALFSARATSADQLDPCQYMLQNLTSIEMLQTHEVATLEQCLYYYLAGETAKRMRRFGIPHPIAAVPPNYESKQPVSIRFNQLTLQHFELNEYMKDIAIHGYLEMNWVDDRLIWSDDTWKTKKLQIQSLNHIWFPLFIAQSFDTHLKNGDAFEMRKVETSNEGNVSAILAFSLRTFCDDSDFVNFPDDVYKCCFTLEPQANQEIIQFQTSGLPIFTDPKYFRDYGWKVSGTVPQSINDPAQVAQLGFCLNLQRASSAVRIEMTVPLMIVSLLFLLSPFLGQIKLQIYVKLVVLSLEFVTLLLYSNRIAQFLGGASATPRLLRFLEFAITANGISIAASILVFALSRVRRELPPWGKLTTLTNLVNKALCFLQTPEFDETISMDKGETGGRNYQQDWNAAFSALHAVLMAFISVIFIFGYLILL</sequence>
<dbReference type="FunFam" id="2.70.170.10:FF:000063">
    <property type="entry name" value="Ligand-Gated ion Channel"/>
    <property type="match status" value="1"/>
</dbReference>
<comment type="caution">
    <text evidence="4">The sequence shown here is derived from an EMBL/GenBank/DDBJ whole genome shotgun (WGS) entry which is preliminary data.</text>
</comment>
<keyword evidence="1" id="KW-0812">Transmembrane</keyword>
<dbReference type="SUPFAM" id="SSF63712">
    <property type="entry name" value="Nicotinic receptor ligand binding domain-like"/>
    <property type="match status" value="1"/>
</dbReference>
<dbReference type="GO" id="GO:0005230">
    <property type="term" value="F:extracellular ligand-gated monoatomic ion channel activity"/>
    <property type="evidence" value="ECO:0007669"/>
    <property type="project" value="InterPro"/>
</dbReference>
<proteinExistence type="predicted"/>
<dbReference type="PANTHER" id="PTHR18945">
    <property type="entry name" value="NEUROTRANSMITTER GATED ION CHANNEL"/>
    <property type="match status" value="1"/>
</dbReference>
<feature type="domain" description="Neurotransmitter-gated ion-channel ligand-binding" evidence="3">
    <location>
        <begin position="103"/>
        <end position="239"/>
    </location>
</feature>
<dbReference type="GO" id="GO:0016020">
    <property type="term" value="C:membrane"/>
    <property type="evidence" value="ECO:0007669"/>
    <property type="project" value="InterPro"/>
</dbReference>
<feature type="transmembrane region" description="Helical" evidence="1">
    <location>
        <begin position="437"/>
        <end position="459"/>
    </location>
</feature>
<name>A0A2A2JHZ3_9BILA</name>
<organism evidence="4 5">
    <name type="scientific">Diploscapter pachys</name>
    <dbReference type="NCBI Taxonomy" id="2018661"/>
    <lineage>
        <taxon>Eukaryota</taxon>
        <taxon>Metazoa</taxon>
        <taxon>Ecdysozoa</taxon>
        <taxon>Nematoda</taxon>
        <taxon>Chromadorea</taxon>
        <taxon>Rhabditida</taxon>
        <taxon>Rhabditina</taxon>
        <taxon>Rhabditomorpha</taxon>
        <taxon>Rhabditoidea</taxon>
        <taxon>Rhabditidae</taxon>
        <taxon>Diploscapter</taxon>
    </lineage>
</organism>
<accession>A0A2A2JHZ3</accession>
<keyword evidence="2" id="KW-0732">Signal</keyword>
<feature type="transmembrane region" description="Helical" evidence="1">
    <location>
        <begin position="299"/>
        <end position="316"/>
    </location>
</feature>
<protein>
    <recommendedName>
        <fullName evidence="3">Neurotransmitter-gated ion-channel ligand-binding domain-containing protein</fullName>
    </recommendedName>
</protein>
<dbReference type="EMBL" id="LIAE01010418">
    <property type="protein sequence ID" value="PAV61333.1"/>
    <property type="molecule type" value="Genomic_DNA"/>
</dbReference>
<dbReference type="Pfam" id="PF02931">
    <property type="entry name" value="Neur_chan_LBD"/>
    <property type="match status" value="1"/>
</dbReference>
<keyword evidence="1" id="KW-1133">Transmembrane helix</keyword>
<feature type="transmembrane region" description="Helical" evidence="1">
    <location>
        <begin position="360"/>
        <end position="381"/>
    </location>
</feature>
<feature type="chain" id="PRO_5013353587" description="Neurotransmitter-gated ion-channel ligand-binding domain-containing protein" evidence="2">
    <location>
        <begin position="18"/>
        <end position="460"/>
    </location>
</feature>
<evidence type="ECO:0000259" key="3">
    <source>
        <dbReference type="Pfam" id="PF02931"/>
    </source>
</evidence>
<keyword evidence="1" id="KW-0472">Membrane</keyword>
<dbReference type="InterPro" id="IPR036734">
    <property type="entry name" value="Neur_chan_lig-bd_sf"/>
</dbReference>